<gene>
    <name evidence="2" type="ORF">Mal15_46010</name>
</gene>
<dbReference type="NCBIfam" id="TIGR02937">
    <property type="entry name" value="sigma70-ECF"/>
    <property type="match status" value="1"/>
</dbReference>
<dbReference type="InterPro" id="IPR014284">
    <property type="entry name" value="RNA_pol_sigma-70_dom"/>
</dbReference>
<dbReference type="GO" id="GO:0006352">
    <property type="term" value="P:DNA-templated transcription initiation"/>
    <property type="evidence" value="ECO:0007669"/>
    <property type="project" value="InterPro"/>
</dbReference>
<accession>A0A5B9MKI4</accession>
<protein>
    <submittedName>
        <fullName evidence="2">ECF sigma factor</fullName>
    </submittedName>
</protein>
<dbReference type="GO" id="GO:0003700">
    <property type="term" value="F:DNA-binding transcription factor activity"/>
    <property type="evidence" value="ECO:0007669"/>
    <property type="project" value="InterPro"/>
</dbReference>
<feature type="domain" description="RNA polymerase sigma-70 ECF-like HTH" evidence="1">
    <location>
        <begin position="21"/>
        <end position="179"/>
    </location>
</feature>
<name>A0A5B9MKI4_9BACT</name>
<keyword evidence="3" id="KW-1185">Reference proteome</keyword>
<dbReference type="RefSeq" id="WP_147869755.1">
    <property type="nucleotide sequence ID" value="NZ_CP036264.1"/>
</dbReference>
<dbReference type="KEGG" id="smam:Mal15_46010"/>
<dbReference type="NCBIfam" id="TIGR02999">
    <property type="entry name" value="Sig-70_X6"/>
    <property type="match status" value="1"/>
</dbReference>
<sequence length="187" mass="21886">MIHDSESWCKLTFDEDDQESVREVYRELRRLAQQQMSKEALGHSLQATALVHEAYLRLHEHRSEWNSDAHFFAAAVEAMRRILVDHARAKKTFKRGRNWKRVAFYDPPLRQSEIDLDEFLDFDELLSVLYDREPRVARLVKLRMFAGLSVSDAAKVLGVSRSVAYENWAFARCWFDARLAESHETGV</sequence>
<dbReference type="InterPro" id="IPR036388">
    <property type="entry name" value="WH-like_DNA-bd_sf"/>
</dbReference>
<dbReference type="Pfam" id="PF07638">
    <property type="entry name" value="Sigma70_ECF"/>
    <property type="match status" value="1"/>
</dbReference>
<dbReference type="InterPro" id="IPR053812">
    <property type="entry name" value="HTH_Sigma70_ECF-like"/>
</dbReference>
<organism evidence="2 3">
    <name type="scientific">Stieleria maiorica</name>
    <dbReference type="NCBI Taxonomy" id="2795974"/>
    <lineage>
        <taxon>Bacteria</taxon>
        <taxon>Pseudomonadati</taxon>
        <taxon>Planctomycetota</taxon>
        <taxon>Planctomycetia</taxon>
        <taxon>Pirellulales</taxon>
        <taxon>Pirellulaceae</taxon>
        <taxon>Stieleria</taxon>
    </lineage>
</organism>
<evidence type="ECO:0000259" key="1">
    <source>
        <dbReference type="Pfam" id="PF07638"/>
    </source>
</evidence>
<dbReference type="EMBL" id="CP036264">
    <property type="protein sequence ID" value="QEG00531.1"/>
    <property type="molecule type" value="Genomic_DNA"/>
</dbReference>
<evidence type="ECO:0000313" key="3">
    <source>
        <dbReference type="Proteomes" id="UP000321353"/>
    </source>
</evidence>
<reference evidence="2 3" key="1">
    <citation type="submission" date="2019-02" db="EMBL/GenBank/DDBJ databases">
        <title>Planctomycetal bacteria perform biofilm scaping via a novel small molecule.</title>
        <authorList>
            <person name="Jeske O."/>
            <person name="Boedeker C."/>
            <person name="Wiegand S."/>
            <person name="Breitling P."/>
            <person name="Kallscheuer N."/>
            <person name="Jogler M."/>
            <person name="Rohde M."/>
            <person name="Petersen J."/>
            <person name="Medema M.H."/>
            <person name="Surup F."/>
            <person name="Jogler C."/>
        </authorList>
    </citation>
    <scope>NUCLEOTIDE SEQUENCE [LARGE SCALE GENOMIC DNA]</scope>
    <source>
        <strain evidence="2 3">Mal15</strain>
    </source>
</reference>
<dbReference type="AlphaFoldDB" id="A0A5B9MKI4"/>
<dbReference type="InterPro" id="IPR011517">
    <property type="entry name" value="RNA_pol_sigma70_ECF-like"/>
</dbReference>
<proteinExistence type="predicted"/>
<dbReference type="Gene3D" id="1.10.10.10">
    <property type="entry name" value="Winged helix-like DNA-binding domain superfamily/Winged helix DNA-binding domain"/>
    <property type="match status" value="1"/>
</dbReference>
<dbReference type="Proteomes" id="UP000321353">
    <property type="component" value="Chromosome"/>
</dbReference>
<evidence type="ECO:0000313" key="2">
    <source>
        <dbReference type="EMBL" id="QEG00531.1"/>
    </source>
</evidence>